<organism evidence="2 3">
    <name type="scientific">Macrococcus carouselicus</name>
    <dbReference type="NCBI Taxonomy" id="69969"/>
    <lineage>
        <taxon>Bacteria</taxon>
        <taxon>Bacillati</taxon>
        <taxon>Bacillota</taxon>
        <taxon>Bacilli</taxon>
        <taxon>Bacillales</taxon>
        <taxon>Staphylococcaceae</taxon>
        <taxon>Macrococcus</taxon>
    </lineage>
</organism>
<dbReference type="RefSeq" id="WP_133417819.1">
    <property type="nucleotide sequence ID" value="NZ_SCWD01000002.1"/>
</dbReference>
<evidence type="ECO:0000313" key="3">
    <source>
        <dbReference type="Proteomes" id="UP000295280"/>
    </source>
</evidence>
<evidence type="ECO:0000256" key="1">
    <source>
        <dbReference type="SAM" id="Phobius"/>
    </source>
</evidence>
<accession>A0A9Q8CLU7</accession>
<comment type="caution">
    <text evidence="2">The sequence shown here is derived from an EMBL/GenBank/DDBJ whole genome shotgun (WGS) entry which is preliminary data.</text>
</comment>
<feature type="transmembrane region" description="Helical" evidence="1">
    <location>
        <begin position="30"/>
        <end position="50"/>
    </location>
</feature>
<name>A0A9Q8CLU7_9STAP</name>
<keyword evidence="1" id="KW-0472">Membrane</keyword>
<keyword evidence="3" id="KW-1185">Reference proteome</keyword>
<feature type="transmembrane region" description="Helical" evidence="1">
    <location>
        <begin position="57"/>
        <end position="79"/>
    </location>
</feature>
<dbReference type="AlphaFoldDB" id="A0A9Q8CLU7"/>
<protein>
    <submittedName>
        <fullName evidence="2">Uncharacterized protein</fullName>
    </submittedName>
</protein>
<gene>
    <name evidence="2" type="ORF">ERX40_07200</name>
</gene>
<dbReference type="EMBL" id="SCWD01000002">
    <property type="protein sequence ID" value="TDM02333.1"/>
    <property type="molecule type" value="Genomic_DNA"/>
</dbReference>
<reference evidence="2 3" key="1">
    <citation type="submission" date="2019-01" db="EMBL/GenBank/DDBJ databases">
        <title>Draft genome sequences of the type strains of six Macrococcus species.</title>
        <authorList>
            <person name="Mazhar S."/>
            <person name="Altermann E."/>
            <person name="Hill C."/>
            <person name="Mcauliffe O."/>
        </authorList>
    </citation>
    <scope>NUCLEOTIDE SEQUENCE [LARGE SCALE GENOMIC DNA]</scope>
    <source>
        <strain evidence="2 3">ATCC 51828</strain>
    </source>
</reference>
<sequence>MFKNILLAVVSLVNLVFIFLMQGHQSVDHIDVHIIVAALALIISVLFLIVRRDQLNFTFAIITLLIAAYHISLIVLHIYHYVYV</sequence>
<dbReference type="Proteomes" id="UP000295280">
    <property type="component" value="Unassembled WGS sequence"/>
</dbReference>
<dbReference type="OrthoDB" id="2418573at2"/>
<keyword evidence="1" id="KW-1133">Transmembrane helix</keyword>
<feature type="transmembrane region" description="Helical" evidence="1">
    <location>
        <begin position="5"/>
        <end position="24"/>
    </location>
</feature>
<keyword evidence="1" id="KW-0812">Transmembrane</keyword>
<proteinExistence type="predicted"/>
<evidence type="ECO:0000313" key="2">
    <source>
        <dbReference type="EMBL" id="TDM02333.1"/>
    </source>
</evidence>